<organism evidence="9 10">
    <name type="scientific">Ranatra chinensis</name>
    <dbReference type="NCBI Taxonomy" id="642074"/>
    <lineage>
        <taxon>Eukaryota</taxon>
        <taxon>Metazoa</taxon>
        <taxon>Ecdysozoa</taxon>
        <taxon>Arthropoda</taxon>
        <taxon>Hexapoda</taxon>
        <taxon>Insecta</taxon>
        <taxon>Pterygota</taxon>
        <taxon>Neoptera</taxon>
        <taxon>Paraneoptera</taxon>
        <taxon>Hemiptera</taxon>
        <taxon>Heteroptera</taxon>
        <taxon>Panheteroptera</taxon>
        <taxon>Nepomorpha</taxon>
        <taxon>Nepidae</taxon>
        <taxon>Ranatrinae</taxon>
        <taxon>Ranatra</taxon>
    </lineage>
</organism>
<evidence type="ECO:0000256" key="2">
    <source>
        <dbReference type="ARBA" id="ARBA00005622"/>
    </source>
</evidence>
<name>A0ABD0YN29_9HEMI</name>
<dbReference type="SUPFAM" id="SSF53474">
    <property type="entry name" value="alpha/beta-Hydrolases"/>
    <property type="match status" value="1"/>
</dbReference>
<comment type="caution">
    <text evidence="9">The sequence shown here is derived from an EMBL/GenBank/DDBJ whole genome shotgun (WGS) entry which is preliminary data.</text>
</comment>
<accession>A0ABD0YN29</accession>
<evidence type="ECO:0000256" key="8">
    <source>
        <dbReference type="RuleBase" id="RU363068"/>
    </source>
</evidence>
<dbReference type="GO" id="GO:0052689">
    <property type="term" value="F:carboxylic ester hydrolase activity"/>
    <property type="evidence" value="ECO:0007669"/>
    <property type="project" value="UniProtKB-KW"/>
</dbReference>
<dbReference type="GO" id="GO:0018738">
    <property type="term" value="F:S-formylglutathione hydrolase activity"/>
    <property type="evidence" value="ECO:0007669"/>
    <property type="project" value="UniProtKB-EC"/>
</dbReference>
<dbReference type="InterPro" id="IPR029058">
    <property type="entry name" value="AB_hydrolase_fold"/>
</dbReference>
<feature type="active site" description="Charge relay system" evidence="7">
    <location>
        <position position="119"/>
    </location>
</feature>
<evidence type="ECO:0000256" key="7">
    <source>
        <dbReference type="PIRSR" id="PIRSR614186-1"/>
    </source>
</evidence>
<dbReference type="Gene3D" id="3.40.50.1820">
    <property type="entry name" value="alpha/beta hydrolase"/>
    <property type="match status" value="1"/>
</dbReference>
<dbReference type="PANTHER" id="PTHR10061">
    <property type="entry name" value="S-FORMYLGLUTATHIONE HYDROLASE"/>
    <property type="match status" value="1"/>
</dbReference>
<sequence length="257" mass="28747">MKFAIYLPPDSEGKKNPVIYWLSGLTCTEQNFITKSGAQKYAAEHNVIIVCPDTSPRCNIPGEDESYDFGTGAGFYVDATVKPWNTHYKMYSYVTQELPEVIHANFPIDPEKQSIMGHSMGGHGALVCYLRNPGKYCSVSAFAPICHPSQSPWGRKALTGYLGDTGDAGIPDEWKKYDATLLVAKFDGQLADILIDQGDSDEFLKAGQLTPEKFVQACKEAQVPVILNMREGYDHSYYYIATFIEDHIKHHVKYLRS</sequence>
<dbReference type="FunFam" id="3.40.50.1820:FF:000002">
    <property type="entry name" value="S-formylglutathione hydrolase"/>
    <property type="match status" value="1"/>
</dbReference>
<evidence type="ECO:0000313" key="10">
    <source>
        <dbReference type="Proteomes" id="UP001558652"/>
    </source>
</evidence>
<comment type="subcellular location">
    <subcellularLocation>
        <location evidence="8">Cytoplasm</location>
    </subcellularLocation>
</comment>
<reference evidence="9 10" key="1">
    <citation type="submission" date="2024-07" db="EMBL/GenBank/DDBJ databases">
        <title>Chromosome-level genome assembly of the water stick insect Ranatra chinensis (Heteroptera: Nepidae).</title>
        <authorList>
            <person name="Liu X."/>
        </authorList>
    </citation>
    <scope>NUCLEOTIDE SEQUENCE [LARGE SCALE GENOMIC DNA]</scope>
    <source>
        <strain evidence="9">Cailab_2021Rc</strain>
        <tissue evidence="9">Muscle</tissue>
    </source>
</reference>
<evidence type="ECO:0000256" key="1">
    <source>
        <dbReference type="ARBA" id="ARBA00002608"/>
    </source>
</evidence>
<dbReference type="AlphaFoldDB" id="A0ABD0YN29"/>
<keyword evidence="8" id="KW-0963">Cytoplasm</keyword>
<feature type="active site" description="Charge relay system" evidence="7">
    <location>
        <position position="201"/>
    </location>
</feature>
<comment type="similarity">
    <text evidence="2 8">Belongs to the esterase D family.</text>
</comment>
<comment type="function">
    <text evidence="1 8">Serine hydrolase involved in the detoxification of formaldehyde.</text>
</comment>
<evidence type="ECO:0000256" key="6">
    <source>
        <dbReference type="ARBA" id="ARBA00022801"/>
    </source>
</evidence>
<dbReference type="InterPro" id="IPR014186">
    <property type="entry name" value="S-formylglutathione_hydrol"/>
</dbReference>
<protein>
    <recommendedName>
        <fullName evidence="4 8">S-formylglutathione hydrolase</fullName>
        <ecNumber evidence="3 8">3.1.2.12</ecNumber>
    </recommendedName>
</protein>
<keyword evidence="10" id="KW-1185">Reference proteome</keyword>
<evidence type="ECO:0000256" key="4">
    <source>
        <dbReference type="ARBA" id="ARBA00016774"/>
    </source>
</evidence>
<gene>
    <name evidence="9" type="ORF">AAG570_010584</name>
</gene>
<dbReference type="EC" id="3.1.2.12" evidence="3 8"/>
<dbReference type="NCBIfam" id="TIGR02821">
    <property type="entry name" value="fghA_ester_D"/>
    <property type="match status" value="1"/>
</dbReference>
<keyword evidence="5 8" id="KW-0719">Serine esterase</keyword>
<evidence type="ECO:0000256" key="3">
    <source>
        <dbReference type="ARBA" id="ARBA00012479"/>
    </source>
</evidence>
<feature type="active site" description="Charge relay system" evidence="7">
    <location>
        <position position="235"/>
    </location>
</feature>
<dbReference type="Proteomes" id="UP001558652">
    <property type="component" value="Unassembled WGS sequence"/>
</dbReference>
<comment type="catalytic activity">
    <reaction evidence="8">
        <text>S-formylglutathione + H2O = formate + glutathione + H(+)</text>
        <dbReference type="Rhea" id="RHEA:14961"/>
        <dbReference type="ChEBI" id="CHEBI:15377"/>
        <dbReference type="ChEBI" id="CHEBI:15378"/>
        <dbReference type="ChEBI" id="CHEBI:15740"/>
        <dbReference type="ChEBI" id="CHEBI:57688"/>
        <dbReference type="ChEBI" id="CHEBI:57925"/>
        <dbReference type="EC" id="3.1.2.12"/>
    </reaction>
</comment>
<keyword evidence="6 8" id="KW-0378">Hydrolase</keyword>
<dbReference type="InterPro" id="IPR000801">
    <property type="entry name" value="Esterase-like"/>
</dbReference>
<evidence type="ECO:0000313" key="9">
    <source>
        <dbReference type="EMBL" id="KAL1132632.1"/>
    </source>
</evidence>
<dbReference type="GO" id="GO:0005737">
    <property type="term" value="C:cytoplasm"/>
    <property type="evidence" value="ECO:0007669"/>
    <property type="project" value="UniProtKB-SubCell"/>
</dbReference>
<dbReference type="EMBL" id="JBFDAA010000005">
    <property type="protein sequence ID" value="KAL1132632.1"/>
    <property type="molecule type" value="Genomic_DNA"/>
</dbReference>
<dbReference type="Pfam" id="PF00756">
    <property type="entry name" value="Esterase"/>
    <property type="match status" value="1"/>
</dbReference>
<proteinExistence type="inferred from homology"/>
<evidence type="ECO:0000256" key="5">
    <source>
        <dbReference type="ARBA" id="ARBA00022487"/>
    </source>
</evidence>
<dbReference type="PANTHER" id="PTHR10061:SF0">
    <property type="entry name" value="S-FORMYLGLUTATHIONE HYDROLASE"/>
    <property type="match status" value="1"/>
</dbReference>